<evidence type="ECO:0000313" key="47">
    <source>
        <dbReference type="Proteomes" id="UP000376505"/>
    </source>
</evidence>
<dbReference type="EMBL" id="AACJYH010000006">
    <property type="protein sequence ID" value="EAK8897765.1"/>
    <property type="molecule type" value="Genomic_DNA"/>
</dbReference>
<dbReference type="Proteomes" id="UP000481141">
    <property type="component" value="Unassembled WGS sequence"/>
</dbReference>
<dbReference type="EMBL" id="AABCVX010000003">
    <property type="protein sequence ID" value="EAG6169201.1"/>
    <property type="molecule type" value="Genomic_DNA"/>
</dbReference>
<evidence type="ECO:0000313" key="27">
    <source>
        <dbReference type="EMBL" id="EDN7715014.1"/>
    </source>
</evidence>
<evidence type="ECO:0000313" key="11">
    <source>
        <dbReference type="EMBL" id="EAG2087427.1"/>
    </source>
</evidence>
<dbReference type="EMBL" id="AAAJKI010000048">
    <property type="protein sequence ID" value="EAC6549415.1"/>
    <property type="molecule type" value="Genomic_DNA"/>
</dbReference>
<evidence type="ECO:0000313" key="17">
    <source>
        <dbReference type="EMBL" id="EAG6169201.1"/>
    </source>
</evidence>
<evidence type="ECO:0000313" key="39">
    <source>
        <dbReference type="Proteomes" id="UP000339309"/>
    </source>
</evidence>
<dbReference type="EMBL" id="AAAIXK010000002">
    <property type="protein sequence ID" value="EAC5549726.1"/>
    <property type="molecule type" value="Genomic_DNA"/>
</dbReference>
<evidence type="ECO:0000313" key="40">
    <source>
        <dbReference type="Proteomes" id="UP000344343"/>
    </source>
</evidence>
<evidence type="ECO:0000313" key="46">
    <source>
        <dbReference type="Proteomes" id="UP000368512"/>
    </source>
</evidence>
<dbReference type="EMBL" id="AAAMZD010000003">
    <property type="protein sequence ID" value="EAD3792642.1"/>
    <property type="molecule type" value="Genomic_DNA"/>
</dbReference>
<dbReference type="Proteomes" id="UP000350032">
    <property type="component" value="Unassembled WGS sequence"/>
</dbReference>
<dbReference type="Gene3D" id="3.40.50.1820">
    <property type="entry name" value="alpha/beta hydrolase"/>
    <property type="match status" value="1"/>
</dbReference>
<dbReference type="Proteomes" id="UP000844415">
    <property type="component" value="Unassembled WGS sequence"/>
</dbReference>
<dbReference type="AlphaFoldDB" id="A0A0B8RBW1"/>
<evidence type="ECO:0000313" key="24">
    <source>
        <dbReference type="EMBL" id="ECX6923989.1"/>
    </source>
</evidence>
<keyword evidence="25" id="KW-0378">Hydrolase</keyword>
<dbReference type="Proteomes" id="UP000527632">
    <property type="component" value="Unassembled WGS sequence"/>
</dbReference>
<evidence type="ECO:0000313" key="48">
    <source>
        <dbReference type="Proteomes" id="UP000389283"/>
    </source>
</evidence>
<evidence type="ECO:0000313" key="16">
    <source>
        <dbReference type="EMBL" id="EAG4462202.1"/>
    </source>
</evidence>
<dbReference type="Proteomes" id="UP000427828">
    <property type="component" value="Unassembled WGS sequence"/>
</dbReference>
<evidence type="ECO:0000313" key="10">
    <source>
        <dbReference type="EMBL" id="EAD5786221.1"/>
    </source>
</evidence>
<dbReference type="Proteomes" id="UP000478704">
    <property type="component" value="Unassembled WGS sequence"/>
</dbReference>
<evidence type="ECO:0000313" key="34">
    <source>
        <dbReference type="EMBL" id="OET52395.1"/>
    </source>
</evidence>
<dbReference type="Proteomes" id="UP000337746">
    <property type="component" value="Unassembled WGS sequence"/>
</dbReference>
<accession>A0A0B8RBW1</accession>
<evidence type="ECO:0000313" key="12">
    <source>
        <dbReference type="EMBL" id="EAG2245615.1"/>
    </source>
</evidence>
<dbReference type="Proteomes" id="UP000489121">
    <property type="component" value="Unassembled WGS sequence"/>
</dbReference>
<evidence type="ECO:0000313" key="41">
    <source>
        <dbReference type="Proteomes" id="UP000345329"/>
    </source>
</evidence>
<dbReference type="OMA" id="QFTYKPT"/>
<dbReference type="EMBL" id="AABBZO010000007">
    <property type="protein sequence ID" value="EAG4462202.1"/>
    <property type="molecule type" value="Genomic_DNA"/>
</dbReference>
<dbReference type="Proteomes" id="UP000467347">
    <property type="component" value="Unassembled WGS sequence"/>
</dbReference>
<dbReference type="Proteomes" id="UP000368512">
    <property type="component" value="Unassembled WGS sequence"/>
</dbReference>
<dbReference type="EMBL" id="AABBHO010000021">
    <property type="protein sequence ID" value="EAG2997278.1"/>
    <property type="molecule type" value="Genomic_DNA"/>
</dbReference>
<evidence type="ECO:0000259" key="1">
    <source>
        <dbReference type="Pfam" id="PF12695"/>
    </source>
</evidence>
<dbReference type="Pfam" id="PF12695">
    <property type="entry name" value="Abhydrolase_5"/>
    <property type="match status" value="1"/>
</dbReference>
<dbReference type="EMBL" id="DAAJFY010000003">
    <property type="protein sequence ID" value="HAC0274936.1"/>
    <property type="molecule type" value="Genomic_DNA"/>
</dbReference>
<evidence type="ECO:0000313" key="14">
    <source>
        <dbReference type="EMBL" id="EAG2997278.1"/>
    </source>
</evidence>
<evidence type="ECO:0000313" key="30">
    <source>
        <dbReference type="EMBL" id="HAB8556731.1"/>
    </source>
</evidence>
<dbReference type="Proteomes" id="UP000566721">
    <property type="component" value="Unassembled WGS sequence"/>
</dbReference>
<evidence type="ECO:0000313" key="65">
    <source>
        <dbReference type="Proteomes" id="UP000566721"/>
    </source>
</evidence>
<evidence type="ECO:0000313" key="18">
    <source>
        <dbReference type="EMBL" id="EAH4242146.1"/>
    </source>
</evidence>
<evidence type="ECO:0000313" key="67">
    <source>
        <dbReference type="Proteomes" id="UP000844415"/>
    </source>
</evidence>
<dbReference type="EMBL" id="AABAYG010000004">
    <property type="protein sequence ID" value="EAG2245615.1"/>
    <property type="molecule type" value="Genomic_DNA"/>
</dbReference>
<evidence type="ECO:0000313" key="50">
    <source>
        <dbReference type="Proteomes" id="UP000403352"/>
    </source>
</evidence>
<dbReference type="Proteomes" id="UP000544530">
    <property type="component" value="Unassembled WGS sequence"/>
</dbReference>
<evidence type="ECO:0000313" key="57">
    <source>
        <dbReference type="Proteomes" id="UP000481141"/>
    </source>
</evidence>
<dbReference type="Proteomes" id="UP000376505">
    <property type="component" value="Unassembled WGS sequence"/>
</dbReference>
<evidence type="ECO:0000313" key="59">
    <source>
        <dbReference type="Proteomes" id="UP000525850"/>
    </source>
</evidence>
<reference evidence="33 63" key="8">
    <citation type="submission" date="2020-06" db="EMBL/GenBank/DDBJ databases">
        <title>Two Listeria outbreaks in Switzerland in 2018 and 2020.</title>
        <authorList>
            <person name="Stevens M.J.A."/>
            <person name="Bloemberg G."/>
            <person name="Nusch-Inderbinnen M."/>
            <person name="Stephan R."/>
        </authorList>
    </citation>
    <scope>NUCLEOTIDE SEQUENCE [LARGE SCALE GENOMIC DNA]</scope>
    <source>
        <strain evidence="33 63">N18-0707</strain>
    </source>
</reference>
<evidence type="ECO:0000313" key="9">
    <source>
        <dbReference type="EMBL" id="EAD5772760.1"/>
    </source>
</evidence>
<dbReference type="RefSeq" id="WP_003725985.1">
    <property type="nucleotide sequence ID" value="NC_021824.1"/>
</dbReference>
<sequence length="246" mass="26771">MKKIAIFGSAIVLFCLLIWGYFYFNSEPSTTAENAANSTKAVDVLEENDILVFTPRKLDADMSVILYPGAFVDALSYAPLANKLASSGYKTYIVEMPLNLAVFGKNRAADIIDEAPDEKFVIGGHSLGGVMSSRFAHDNESEIEGAFFLASYPDKKGSLKNASFPALSVTATKDEVLNQDSYNKNKKYLPKDTTFVSIKGGNHAQFGSYGEQHGDGKATISGPEQTDQVANALITWLNTSVKNQER</sequence>
<dbReference type="EMBL" id="DAAIJL010000004">
    <property type="protein sequence ID" value="HAB8556731.1"/>
    <property type="molecule type" value="Genomic_DNA"/>
</dbReference>
<dbReference type="EMBL" id="AABGUK010000003">
    <property type="protein sequence ID" value="EAH4242146.1"/>
    <property type="molecule type" value="Genomic_DNA"/>
</dbReference>
<evidence type="ECO:0000313" key="35">
    <source>
        <dbReference type="EMBL" id="RKA08414.1"/>
    </source>
</evidence>
<evidence type="ECO:0000313" key="33">
    <source>
        <dbReference type="EMBL" id="NYA01640.1"/>
    </source>
</evidence>
<evidence type="ECO:0000313" key="25">
    <source>
        <dbReference type="EMBL" id="ECY6545085.1"/>
    </source>
</evidence>
<evidence type="ECO:0000313" key="62">
    <source>
        <dbReference type="Proteomes" id="UP000540117"/>
    </source>
</evidence>
<dbReference type="Proteomes" id="UP000339309">
    <property type="component" value="Unassembled WGS sequence"/>
</dbReference>
<dbReference type="EMBL" id="DAAJCS010000004">
    <property type="protein sequence ID" value="HAC0012656.1"/>
    <property type="molecule type" value="Genomic_DNA"/>
</dbReference>
<dbReference type="EMBL" id="AAAKQF010000002">
    <property type="protein sequence ID" value="EAC9039261.1"/>
    <property type="molecule type" value="Genomic_DNA"/>
</dbReference>
<dbReference type="EMBL" id="AANDSR010000003">
    <property type="protein sequence ID" value="EDN9836261.1"/>
    <property type="molecule type" value="Genomic_DNA"/>
</dbReference>
<reference evidence="19 42" key="5">
    <citation type="submission" date="2018-10" db="EMBL/GenBank/DDBJ databases">
        <authorList>
            <consortium name="PulseNet: The National Subtyping Network for Foodborne Disease Surveillance"/>
            <person name="Tarr C.L."/>
            <person name="Trees E."/>
            <person name="Katz L.S."/>
            <person name="Carleton-Romer H.A."/>
            <person name="Stroika S."/>
            <person name="Kucerova Z."/>
            <person name="Roache K.F."/>
            <person name="Sabol A.L."/>
            <person name="Besser J."/>
            <person name="Gerner-Smidt P."/>
        </authorList>
    </citation>
    <scope>NUCLEOTIDE SEQUENCE [LARGE SCALE GENOMIC DNA]</scope>
    <source>
        <strain evidence="2 39">2015L-6227</strain>
        <strain evidence="6 43">PNUSAL000910</strain>
        <strain evidence="19 42">PNUSAL004402</strain>
        <strain evidence="26 58">PNUSAL005692</strain>
    </source>
</reference>
<evidence type="ECO:0000313" key="68">
    <source>
        <dbReference type="Proteomes" id="UP000852906"/>
    </source>
</evidence>
<dbReference type="KEGG" id="lmok:CQ02_07750"/>
<dbReference type="EMBL" id="AABBYJ010000002">
    <property type="protein sequence ID" value="EAG4330387.1"/>
    <property type="molecule type" value="Genomic_DNA"/>
</dbReference>
<dbReference type="EMBL" id="AALAQH010000002">
    <property type="protein sequence ID" value="ECX6923989.1"/>
    <property type="molecule type" value="Genomic_DNA"/>
</dbReference>
<dbReference type="EMBL" id="AAAJWF010000004">
    <property type="protein sequence ID" value="EAC7480449.1"/>
    <property type="molecule type" value="Genomic_DNA"/>
</dbReference>
<reference evidence="25 44" key="6">
    <citation type="submission" date="2019-09" db="EMBL/GenBank/DDBJ databases">
        <authorList>
            <consortium name="GenomeTrakr network: Whole genome sequencing for foodborne pathogen traceback"/>
        </authorList>
    </citation>
    <scope>NUCLEOTIDE SEQUENCE [LARGE SCALE GENOMIC DNA]</scope>
    <source>
        <strain evidence="25 44">FLAG-55987</strain>
        <strain evidence="20 51">PHLUSALM00088</strain>
    </source>
</reference>
<dbReference type="EMBL" id="AAANYR010000003">
    <property type="protein sequence ID" value="EAD5786221.1"/>
    <property type="molecule type" value="Genomic_DNA"/>
</dbReference>
<dbReference type="EMBL" id="AANCRK010000003">
    <property type="protein sequence ID" value="EDN7715014.1"/>
    <property type="molecule type" value="Genomic_DNA"/>
</dbReference>
<reference evidence="30" key="7">
    <citation type="submission" date="2020-01" db="EMBL/GenBank/DDBJ databases">
        <authorList>
            <consortium name="NCBI Pathogen Detection Project"/>
        </authorList>
    </citation>
    <scope>NUCLEOTIDE SEQUENCE</scope>
    <source>
        <strain evidence="30">CFIAFB20100120</strain>
        <strain evidence="32">CFIAFB20170037</strain>
        <strain evidence="31">CFIAFB20170045</strain>
    </source>
</reference>
<evidence type="ECO:0000313" key="19">
    <source>
        <dbReference type="EMBL" id="EAK8897765.1"/>
    </source>
</evidence>
<name>A0A0B8RBW1_LISMN</name>
<dbReference type="Proteomes" id="UP000331186">
    <property type="component" value="Unassembled WGS sequence"/>
</dbReference>
<dbReference type="Proteomes" id="UP000841146">
    <property type="component" value="Unassembled WGS sequence"/>
</dbReference>
<evidence type="ECO:0000313" key="38">
    <source>
        <dbReference type="Proteomes" id="UP000337746"/>
    </source>
</evidence>
<dbReference type="KEGG" id="lmv:Y193_08150"/>
<dbReference type="Proteomes" id="UP000272537">
    <property type="component" value="Unassembled WGS sequence"/>
</dbReference>
<evidence type="ECO:0000313" key="36">
    <source>
        <dbReference type="Proteomes" id="UP000272537"/>
    </source>
</evidence>
<evidence type="ECO:0000313" key="45">
    <source>
        <dbReference type="Proteomes" id="UP000365297"/>
    </source>
</evidence>
<dbReference type="Proteomes" id="UP000345329">
    <property type="component" value="Unassembled WGS sequence"/>
</dbReference>
<evidence type="ECO:0000313" key="4">
    <source>
        <dbReference type="EMBL" id="EAC6549415.1"/>
    </source>
</evidence>
<organism evidence="25 44">
    <name type="scientific">Listeria monocytogenes</name>
    <dbReference type="NCBI Taxonomy" id="1639"/>
    <lineage>
        <taxon>Bacteria</taxon>
        <taxon>Bacillati</taxon>
        <taxon>Bacillota</taxon>
        <taxon>Bacilli</taxon>
        <taxon>Bacillales</taxon>
        <taxon>Listeriaceae</taxon>
        <taxon>Listeria</taxon>
    </lineage>
</organism>
<dbReference type="Proteomes" id="UP000852906">
    <property type="component" value="Unassembled WGS sequence"/>
</dbReference>
<evidence type="ECO:0000313" key="13">
    <source>
        <dbReference type="EMBL" id="EAG2514906.1"/>
    </source>
</evidence>
<dbReference type="GO" id="GO:0016787">
    <property type="term" value="F:hydrolase activity"/>
    <property type="evidence" value="ECO:0007669"/>
    <property type="project" value="UniProtKB-KW"/>
</dbReference>
<evidence type="ECO:0000313" key="20">
    <source>
        <dbReference type="EMBL" id="EAK9315489.1"/>
    </source>
</evidence>
<evidence type="ECO:0000313" key="63">
    <source>
        <dbReference type="Proteomes" id="UP000544530"/>
    </source>
</evidence>
<dbReference type="Proteomes" id="UP000842809">
    <property type="component" value="Unassembled WGS sequence"/>
</dbReference>
<dbReference type="Proteomes" id="UP000344343">
    <property type="component" value="Unassembled WGS sequence"/>
</dbReference>
<proteinExistence type="predicted"/>
<evidence type="ECO:0000313" key="32">
    <source>
        <dbReference type="EMBL" id="HAC0274936.1"/>
    </source>
</evidence>
<dbReference type="EMBL" id="AANPAU010000003">
    <property type="protein sequence ID" value="EDP8513665.1"/>
    <property type="molecule type" value="Genomic_DNA"/>
</dbReference>
<evidence type="ECO:0000313" key="58">
    <source>
        <dbReference type="Proteomes" id="UP000489121"/>
    </source>
</evidence>
<evidence type="ECO:0000313" key="60">
    <source>
        <dbReference type="Proteomes" id="UP000527632"/>
    </source>
</evidence>
<evidence type="ECO:0000313" key="43">
    <source>
        <dbReference type="Proteomes" id="UP000354255"/>
    </source>
</evidence>
<dbReference type="Proteomes" id="UP000364988">
    <property type="component" value="Unassembled WGS sequence"/>
</dbReference>
<evidence type="ECO:0000313" key="42">
    <source>
        <dbReference type="Proteomes" id="UP000350032"/>
    </source>
</evidence>
<evidence type="ECO:0000313" key="26">
    <source>
        <dbReference type="EMBL" id="ECY9783885.1"/>
    </source>
</evidence>
<evidence type="ECO:0000313" key="15">
    <source>
        <dbReference type="EMBL" id="EAG4330387.1"/>
    </source>
</evidence>
<dbReference type="EMBL" id="AABAWE010000004">
    <property type="protein sequence ID" value="EAG2087427.1"/>
    <property type="molecule type" value="Genomic_DNA"/>
</dbReference>
<evidence type="ECO:0000313" key="21">
    <source>
        <dbReference type="EMBL" id="ECB9474608.1"/>
    </source>
</evidence>
<comment type="caution">
    <text evidence="25">The sequence shown here is derived from an EMBL/GenBank/DDBJ whole genome shotgun (WGS) entry which is preliminary data.</text>
</comment>
<evidence type="ECO:0000313" key="53">
    <source>
        <dbReference type="Proteomes" id="UP000427828"/>
    </source>
</evidence>
<reference evidence="35 36" key="2">
    <citation type="journal article" date="2018" name="BMC Genomics">
        <title>Genes significantly associated with lineage II food isolates of Listeria monocytogenes.</title>
        <authorList>
            <person name="Pirone-Davies C."/>
            <person name="Chen Y."/>
            <person name="Pightling A."/>
            <person name="Ryan G."/>
            <person name="Wang Y."/>
            <person name="Yao K."/>
            <person name="Hoffmann M."/>
            <person name="Allard M.W."/>
        </authorList>
    </citation>
    <scope>NUCLEOTIDE SEQUENCE [LARGE SCALE GENOMIC DNA]</scope>
    <source>
        <strain evidence="35 36">PNUSAL000550</strain>
    </source>
</reference>
<evidence type="ECO:0000313" key="66">
    <source>
        <dbReference type="Proteomes" id="UP000841146"/>
    </source>
</evidence>
<dbReference type="Proteomes" id="UP000389283">
    <property type="component" value="Unassembled WGS sequence"/>
</dbReference>
<dbReference type="EMBL" id="AALGDA010000056">
    <property type="protein sequence ID" value="ECY9783885.1"/>
    <property type="molecule type" value="Genomic_DNA"/>
</dbReference>
<dbReference type="Proteomes" id="UP000354255">
    <property type="component" value="Unassembled WGS sequence"/>
</dbReference>
<evidence type="ECO:0000313" key="56">
    <source>
        <dbReference type="Proteomes" id="UP000478704"/>
    </source>
</evidence>
<dbReference type="EMBL" id="AAANYN010000001">
    <property type="protein sequence ID" value="EAD5772760.1"/>
    <property type="molecule type" value="Genomic_DNA"/>
</dbReference>
<dbReference type="Proteomes" id="UP000398321">
    <property type="component" value="Unassembled WGS sequence"/>
</dbReference>
<dbReference type="Proteomes" id="UP000410967">
    <property type="component" value="Unassembled WGS sequence"/>
</dbReference>
<gene>
    <name evidence="2" type="ORF">ABZ57_04005</name>
    <name evidence="34" type="ORF">AJL21_03680</name>
    <name evidence="3" type="ORF">ARY78_04675</name>
    <name evidence="13" type="ORF">B1N52_07015</name>
    <name evidence="12" type="ORF">B1S26_09410</name>
    <name evidence="14" type="ORF">B5K54_08240</name>
    <name evidence="24" type="ORF">BCZ19_04860</name>
    <name evidence="11" type="ORF">BCZ21_09160</name>
    <name evidence="16" type="ORF">CA369_07885</name>
    <name evidence="15" type="ORF">CAV64_03920</name>
    <name evidence="19" type="ORF">D7104_08600</name>
    <name evidence="17" type="ORF">DCT16_07375</name>
    <name evidence="5" type="ORF">DQ70_07115</name>
    <name evidence="4" type="ORF">DU018_13730</name>
    <name evidence="35" type="ORF">DYZ80_01607</name>
    <name evidence="18" type="ORF">E5F58_09150</name>
    <name evidence="10" type="ORF">EX365_06615</name>
    <name evidence="9" type="ORF">EXZ73_00520</name>
    <name evidence="25" type="ORF">F6436_12150</name>
    <name evidence="26" type="ORF">F6515_12905</name>
    <name evidence="20" type="ORF">FA835_00060</name>
    <name evidence="22" type="ORF">FLQ97_09470</name>
    <name evidence="21" type="ORF">FLR03_13045</name>
    <name evidence="23" type="ORF">FNX40_08955</name>
    <name evidence="29" type="ORF">G3O21_001066</name>
    <name evidence="28" type="ORF">GJW51_06260</name>
    <name evidence="27" type="ORF">GQG13_07765</name>
    <name evidence="30" type="ORF">GYS09_05410</name>
    <name evidence="31" type="ORF">GYX23_06520</name>
    <name evidence="32" type="ORF">GYY14_06035</name>
    <name evidence="33" type="ORF">HZJ64_07315</name>
    <name evidence="6" type="ORF">KV70_03510</name>
    <name evidence="7" type="ORF">QD52_07635</name>
    <name evidence="8" type="ORF">UI29_07675</name>
</gene>
<dbReference type="SUPFAM" id="SSF53474">
    <property type="entry name" value="alpha/beta-Hydrolases"/>
    <property type="match status" value="1"/>
</dbReference>
<evidence type="ECO:0000313" key="28">
    <source>
        <dbReference type="EMBL" id="EDN9836261.1"/>
    </source>
</evidence>
<protein>
    <submittedName>
        <fullName evidence="25">Alpha/beta hydrolase</fullName>
    </submittedName>
    <submittedName>
        <fullName evidence="34">Carboxymethylenebutenolidase</fullName>
    </submittedName>
</protein>
<dbReference type="Proteomes" id="UP000528151">
    <property type="component" value="Unassembled WGS sequence"/>
</dbReference>
<dbReference type="EMBL" id="QXLS01000003">
    <property type="protein sequence ID" value="RKA08414.1"/>
    <property type="molecule type" value="Genomic_DNA"/>
</dbReference>
<reference evidence="34 68" key="1">
    <citation type="submission" date="2016-09" db="EMBL/GenBank/DDBJ databases">
        <title>100K Listeria isolates.</title>
        <authorList>
            <person name="Chen P."/>
            <person name="Weimer B.C."/>
            <person name="Kong N."/>
            <person name="Huang B."/>
        </authorList>
    </citation>
    <scope>NUCLEOTIDE SEQUENCE [LARGE SCALE GENOMIC DNA]</scope>
    <source>
        <strain evidence="34 68">BCW_2383</strain>
    </source>
</reference>
<dbReference type="EMBL" id="AACKDQ010000001">
    <property type="protein sequence ID" value="EAK9315489.1"/>
    <property type="molecule type" value="Genomic_DNA"/>
</dbReference>
<dbReference type="EMBL" id="AALEDS010000013">
    <property type="protein sequence ID" value="ECY6545085.1"/>
    <property type="molecule type" value="Genomic_DNA"/>
</dbReference>
<evidence type="ECO:0000313" key="37">
    <source>
        <dbReference type="Proteomes" id="UP000331186"/>
    </source>
</evidence>
<dbReference type="EMBL" id="AAHZFY010000020">
    <property type="protein sequence ID" value="ECB9513967.1"/>
    <property type="molecule type" value="Genomic_DNA"/>
</dbReference>
<dbReference type="InterPro" id="IPR029058">
    <property type="entry name" value="AB_hydrolase_fold"/>
</dbReference>
<dbReference type="EMBL" id="AAAIKW010000002">
    <property type="protein sequence ID" value="EAC4551637.1"/>
    <property type="molecule type" value="Genomic_DNA"/>
</dbReference>
<evidence type="ECO:0000313" key="5">
    <source>
        <dbReference type="EMBL" id="EAC7480449.1"/>
    </source>
</evidence>
<reference evidence="66 67" key="3">
    <citation type="journal article" date="2018" name="Genome Biol.">
        <title>SKESA: strategic k-mer extension for scrupulous assemblies.</title>
        <authorList>
            <person name="Souvorov A."/>
            <person name="Agarwala R."/>
            <person name="Lipman D.J."/>
        </authorList>
    </citation>
    <scope>NUCLEOTIDE SEQUENCE [LARGE SCALE GENOMIC DNA]</scope>
    <source>
        <strain evidence="30 67">CFIAFB20100120</strain>
        <strain evidence="32">CFIAFB20170037</strain>
        <strain evidence="31 66">CFIAFB20170045</strain>
    </source>
</reference>
<evidence type="ECO:0000313" key="3">
    <source>
        <dbReference type="EMBL" id="EAC5549726.1"/>
    </source>
</evidence>
<dbReference type="Proteomes" id="UP000423131">
    <property type="component" value="Unassembled WGS sequence"/>
</dbReference>
<evidence type="ECO:0000313" key="44">
    <source>
        <dbReference type="Proteomes" id="UP000364988"/>
    </source>
</evidence>
<evidence type="ECO:0000313" key="52">
    <source>
        <dbReference type="Proteomes" id="UP000423131"/>
    </source>
</evidence>
<feature type="domain" description="Alpha/beta hydrolase fold-5" evidence="1">
    <location>
        <begin position="63"/>
        <end position="226"/>
    </location>
</feature>
<evidence type="ECO:0000313" key="29">
    <source>
        <dbReference type="EMBL" id="EDP8513665.1"/>
    </source>
</evidence>
<dbReference type="Proteomes" id="UP000365297">
    <property type="component" value="Unassembled WGS sequence"/>
</dbReference>
<evidence type="ECO:0000313" key="7">
    <source>
        <dbReference type="EMBL" id="EAD1184940.1"/>
    </source>
</evidence>
<dbReference type="EMBL" id="AABBAW010000003">
    <property type="protein sequence ID" value="EAG2514906.1"/>
    <property type="molecule type" value="Genomic_DNA"/>
</dbReference>
<dbReference type="EMBL" id="MJTJ01000006">
    <property type="protein sequence ID" value="OET52395.1"/>
    <property type="molecule type" value="Genomic_DNA"/>
</dbReference>
<evidence type="ECO:0000313" key="55">
    <source>
        <dbReference type="Proteomes" id="UP000467347"/>
    </source>
</evidence>
<dbReference type="Proteomes" id="UP000455569">
    <property type="component" value="Unassembled WGS sequence"/>
</dbReference>
<evidence type="ECO:0000313" key="23">
    <source>
        <dbReference type="EMBL" id="ECC1556925.1"/>
    </source>
</evidence>
<evidence type="ECO:0000313" key="31">
    <source>
        <dbReference type="EMBL" id="HAC0012656.1"/>
    </source>
</evidence>
<evidence type="ECO:0000313" key="6">
    <source>
        <dbReference type="EMBL" id="EAC9039261.1"/>
    </source>
</evidence>
<dbReference type="Proteomes" id="UP000549379">
    <property type="component" value="Unassembled WGS sequence"/>
</dbReference>
<evidence type="ECO:0000313" key="54">
    <source>
        <dbReference type="Proteomes" id="UP000455569"/>
    </source>
</evidence>
<dbReference type="EMBL" id="AAHZFN010000018">
    <property type="protein sequence ID" value="ECB9474608.1"/>
    <property type="molecule type" value="Genomic_DNA"/>
</dbReference>
<evidence type="ECO:0000313" key="49">
    <source>
        <dbReference type="Proteomes" id="UP000398321"/>
    </source>
</evidence>
<dbReference type="InterPro" id="IPR029059">
    <property type="entry name" value="AB_hydrolase_5"/>
</dbReference>
<evidence type="ECO:0000313" key="8">
    <source>
        <dbReference type="EMBL" id="EAD3792642.1"/>
    </source>
</evidence>
<evidence type="ECO:0000313" key="51">
    <source>
        <dbReference type="Proteomes" id="UP000410967"/>
    </source>
</evidence>
<dbReference type="EMBL" id="JACAVN010000003">
    <property type="protein sequence ID" value="NYA01640.1"/>
    <property type="molecule type" value="Genomic_DNA"/>
</dbReference>
<dbReference type="EMBL" id="AAIAJJ010000004">
    <property type="protein sequence ID" value="ECC1556925.1"/>
    <property type="molecule type" value="Genomic_DNA"/>
</dbReference>
<dbReference type="EMBL" id="AAALRN010000003">
    <property type="protein sequence ID" value="EAD1184940.1"/>
    <property type="molecule type" value="Genomic_DNA"/>
</dbReference>
<dbReference type="Proteomes" id="UP000540117">
    <property type="component" value="Unassembled WGS sequence"/>
</dbReference>
<evidence type="ECO:0000313" key="22">
    <source>
        <dbReference type="EMBL" id="ECB9513967.1"/>
    </source>
</evidence>
<dbReference type="Proteomes" id="UP000525850">
    <property type="component" value="Unassembled WGS sequence"/>
</dbReference>
<evidence type="ECO:0000313" key="61">
    <source>
        <dbReference type="Proteomes" id="UP000528151"/>
    </source>
</evidence>
<evidence type="ECO:0000313" key="2">
    <source>
        <dbReference type="EMBL" id="EAC4551637.1"/>
    </source>
</evidence>
<reference evidence="38 41" key="4">
    <citation type="submission" date="2018-06" db="EMBL/GenBank/DDBJ databases">
        <authorList>
            <consortium name="GenomeTrakr: Next Generation Sequencing Network for Food Pathogen Tracability"/>
        </authorList>
    </citation>
    <scope>NUCLEOTIDE SEQUENCE [LARGE SCALE GENOMIC DNA]</scope>
    <source>
        <strain evidence="14 64">10B02965A-1</strain>
        <strain evidence="5 46">CFSAN008042</strain>
        <strain evidence="16 61">CFSAN063727</strain>
        <strain evidence="27 54">CFSAN102901</strain>
        <strain evidence="3 45">FDA00007096</strain>
        <strain evidence="7 50">FDA00008584</strain>
        <strain evidence="12">FDA00011243</strain>
        <strain evidence="4 37">FDA00013332</strain>
        <strain evidence="10 40">FDA00013853</strain>
        <strain evidence="21 52">FDA00014336</strain>
        <strain evidence="23 48">FDA00014370</strain>
        <strain evidence="22 49">FDA00014392</strain>
        <strain evidence="29">FDA00015054</strain>
        <strain evidence="15 62">FDA1005580-S054-001</strain>
        <strain evidence="56">FDA1090798-S029-001</strain>
        <strain evidence="57">FDA956581-098-004</strain>
        <strain evidence="13 59">FDA960927-006-004</strain>
        <strain evidence="17 65">FLAG-38921</strain>
        <strain evidence="24 53">FLAG-51482A</strain>
        <strain evidence="11 38">FLAG-54356</strain>
        <strain evidence="9 47">FSIS31901579</strain>
        <strain evidence="18 60">LS1344</strain>
        <strain evidence="28 55">OSF101448</strain>
        <strain evidence="8 41">VA-WGS-00405</strain>
    </source>
</reference>
<evidence type="ECO:0000313" key="64">
    <source>
        <dbReference type="Proteomes" id="UP000549379"/>
    </source>
</evidence>
<dbReference type="Proteomes" id="UP000403352">
    <property type="component" value="Unassembled WGS sequence"/>
</dbReference>